<dbReference type="InterPro" id="IPR007325">
    <property type="entry name" value="KFase/CYL"/>
</dbReference>
<dbReference type="InterPro" id="IPR037175">
    <property type="entry name" value="KFase_sf"/>
</dbReference>
<dbReference type="GO" id="GO:0005524">
    <property type="term" value="F:ATP binding"/>
    <property type="evidence" value="ECO:0007669"/>
    <property type="project" value="UniProtKB-KW"/>
</dbReference>
<sequence length="229" mass="25066">MQTRETHSEKVGLPGSPAGRVVDLTHVLLPGKEQYTLEVSRRNERHGPEGDIMSTVYLWSHVGTHVEAPLHFLAAGGDTASIALDRLMGPAIVLDVRHKGVSEPIDTAELQAAGPVEVGDRVLLMTGRQGQYRTSQSHDRPYVTEDAMRWLVEDRRIACLGTDSSGFEVRGVSHYPNHRLLTSAGVPVLECLTNLTELRSQRVYLIALPWPVVGLDACPVRAVAIEPEA</sequence>
<accession>A0A6J4UWP3</accession>
<dbReference type="GO" id="GO:0019441">
    <property type="term" value="P:L-tryptophan catabolic process to kynurenine"/>
    <property type="evidence" value="ECO:0007669"/>
    <property type="project" value="InterPro"/>
</dbReference>
<gene>
    <name evidence="1" type="ORF">AVDCRST_MAG49-2476</name>
</gene>
<proteinExistence type="predicted"/>
<name>A0A6J4UWP3_9BACT</name>
<dbReference type="Gene3D" id="3.50.30.50">
    <property type="entry name" value="Putative cyclase"/>
    <property type="match status" value="1"/>
</dbReference>
<dbReference type="Pfam" id="PF04199">
    <property type="entry name" value="Cyclase"/>
    <property type="match status" value="1"/>
</dbReference>
<dbReference type="AlphaFoldDB" id="A0A6J4UWP3"/>
<organism evidence="1">
    <name type="scientific">uncultured Thermomicrobiales bacterium</name>
    <dbReference type="NCBI Taxonomy" id="1645740"/>
    <lineage>
        <taxon>Bacteria</taxon>
        <taxon>Pseudomonadati</taxon>
        <taxon>Thermomicrobiota</taxon>
        <taxon>Thermomicrobia</taxon>
        <taxon>Thermomicrobiales</taxon>
        <taxon>environmental samples</taxon>
    </lineage>
</organism>
<dbReference type="GO" id="GO:0004061">
    <property type="term" value="F:arylformamidase activity"/>
    <property type="evidence" value="ECO:0007669"/>
    <property type="project" value="InterPro"/>
</dbReference>
<evidence type="ECO:0000313" key="1">
    <source>
        <dbReference type="EMBL" id="CAA9562003.1"/>
    </source>
</evidence>
<reference evidence="1" key="1">
    <citation type="submission" date="2020-02" db="EMBL/GenBank/DDBJ databases">
        <authorList>
            <person name="Meier V. D."/>
        </authorList>
    </citation>
    <scope>NUCLEOTIDE SEQUENCE</scope>
    <source>
        <strain evidence="1">AVDCRST_MAG49</strain>
    </source>
</reference>
<dbReference type="SUPFAM" id="SSF102198">
    <property type="entry name" value="Putative cyclase"/>
    <property type="match status" value="1"/>
</dbReference>
<dbReference type="EMBL" id="CADCWG010000169">
    <property type="protein sequence ID" value="CAA9562003.1"/>
    <property type="molecule type" value="Genomic_DNA"/>
</dbReference>
<keyword evidence="1" id="KW-0547">Nucleotide-binding</keyword>
<dbReference type="PANTHER" id="PTHR31118:SF12">
    <property type="entry name" value="CYCLASE-LIKE PROTEIN 2"/>
    <property type="match status" value="1"/>
</dbReference>
<protein>
    <submittedName>
        <fullName evidence="1">Phosphate transport ATP-binding protein PstB</fullName>
    </submittedName>
</protein>
<dbReference type="PANTHER" id="PTHR31118">
    <property type="entry name" value="CYCLASE-LIKE PROTEIN 2"/>
    <property type="match status" value="1"/>
</dbReference>
<keyword evidence="1" id="KW-0067">ATP-binding</keyword>